<dbReference type="SUPFAM" id="SSF51215">
    <property type="entry name" value="Regulatory protein AraC"/>
    <property type="match status" value="1"/>
</dbReference>
<keyword evidence="2" id="KW-0238">DNA-binding</keyword>
<dbReference type="PRINTS" id="PR00032">
    <property type="entry name" value="HTHARAC"/>
</dbReference>
<dbReference type="RefSeq" id="WP_169225069.1">
    <property type="nucleotide sequence ID" value="NZ_JABBGC010000001.1"/>
</dbReference>
<keyword evidence="6" id="KW-1185">Reference proteome</keyword>
<dbReference type="PANTHER" id="PTHR43280">
    <property type="entry name" value="ARAC-FAMILY TRANSCRIPTIONAL REGULATOR"/>
    <property type="match status" value="1"/>
</dbReference>
<evidence type="ECO:0000256" key="1">
    <source>
        <dbReference type="ARBA" id="ARBA00023015"/>
    </source>
</evidence>
<dbReference type="PANTHER" id="PTHR43280:SF32">
    <property type="entry name" value="TRANSCRIPTIONAL REGULATORY PROTEIN"/>
    <property type="match status" value="1"/>
</dbReference>
<dbReference type="GO" id="GO:0043565">
    <property type="term" value="F:sequence-specific DNA binding"/>
    <property type="evidence" value="ECO:0007669"/>
    <property type="project" value="InterPro"/>
</dbReference>
<evidence type="ECO:0000313" key="5">
    <source>
        <dbReference type="EMBL" id="NML38040.1"/>
    </source>
</evidence>
<dbReference type="InterPro" id="IPR009057">
    <property type="entry name" value="Homeodomain-like_sf"/>
</dbReference>
<dbReference type="GO" id="GO:0003700">
    <property type="term" value="F:DNA-binding transcription factor activity"/>
    <property type="evidence" value="ECO:0007669"/>
    <property type="project" value="InterPro"/>
</dbReference>
<evidence type="ECO:0000256" key="2">
    <source>
        <dbReference type="ARBA" id="ARBA00023125"/>
    </source>
</evidence>
<gene>
    <name evidence="5" type="ORF">HHL17_12620</name>
</gene>
<reference evidence="5 6" key="1">
    <citation type="submission" date="2020-04" db="EMBL/GenBank/DDBJ databases">
        <title>Chitinophaga sp. G-6-1-13 sp. nov., isolated from soil.</title>
        <authorList>
            <person name="Dahal R.H."/>
            <person name="Chaudhary D.K."/>
        </authorList>
    </citation>
    <scope>NUCLEOTIDE SEQUENCE [LARGE SCALE GENOMIC DNA]</scope>
    <source>
        <strain evidence="5 6">G-6-1-13</strain>
    </source>
</reference>
<evidence type="ECO:0000313" key="6">
    <source>
        <dbReference type="Proteomes" id="UP000583266"/>
    </source>
</evidence>
<comment type="caution">
    <text evidence="5">The sequence shown here is derived from an EMBL/GenBank/DDBJ whole genome shotgun (WGS) entry which is preliminary data.</text>
</comment>
<dbReference type="SUPFAM" id="SSF46689">
    <property type="entry name" value="Homeodomain-like"/>
    <property type="match status" value="1"/>
</dbReference>
<feature type="domain" description="HTH araC/xylS-type" evidence="4">
    <location>
        <begin position="201"/>
        <end position="299"/>
    </location>
</feature>
<dbReference type="EMBL" id="JABBGC010000001">
    <property type="protein sequence ID" value="NML38040.1"/>
    <property type="molecule type" value="Genomic_DNA"/>
</dbReference>
<accession>A0A848GMY7</accession>
<dbReference type="InterPro" id="IPR018060">
    <property type="entry name" value="HTH_AraC"/>
</dbReference>
<dbReference type="Proteomes" id="UP000583266">
    <property type="component" value="Unassembled WGS sequence"/>
</dbReference>
<keyword evidence="3" id="KW-0804">Transcription</keyword>
<dbReference type="InterPro" id="IPR037923">
    <property type="entry name" value="HTH-like"/>
</dbReference>
<dbReference type="Gene3D" id="1.10.10.60">
    <property type="entry name" value="Homeodomain-like"/>
    <property type="match status" value="2"/>
</dbReference>
<sequence length="303" mass="34219">MPEKNNSISDPAAFTAAFMPGMDRQAVFKAGREKFFILKVEDMYRHLKGSVPASKSTMHSCLFLTEGSALMKVGSDSCEIYENELLFVAAGQMFSFSEGDANNGYLCVFHDDMLIGRFVSSMLGKDFECLRAWGNPVVRPDSQTAGFILQLLLRLYHEYRQQGIQRPDIIQSYLIALLTEVNAVYRPLQRPERSAALQLMNRFHDLLFTGVPRWRQVADLAAQLHISPNHLNKIVKQVTGKSPIRWIDEATVLEAKILLSQQEMPVGEIALTVGIEDASYFTRLFKKYEGVTPTAFRGRIEKS</sequence>
<dbReference type="InterPro" id="IPR020449">
    <property type="entry name" value="Tscrpt_reg_AraC-type_HTH"/>
</dbReference>
<dbReference type="Pfam" id="PF12833">
    <property type="entry name" value="HTH_18"/>
    <property type="match status" value="1"/>
</dbReference>
<evidence type="ECO:0000259" key="4">
    <source>
        <dbReference type="PROSITE" id="PS01124"/>
    </source>
</evidence>
<keyword evidence="1" id="KW-0805">Transcription regulation</keyword>
<dbReference type="SMART" id="SM00342">
    <property type="entry name" value="HTH_ARAC"/>
    <property type="match status" value="1"/>
</dbReference>
<organism evidence="5 6">
    <name type="scientific">Chitinophaga fulva</name>
    <dbReference type="NCBI Taxonomy" id="2728842"/>
    <lineage>
        <taxon>Bacteria</taxon>
        <taxon>Pseudomonadati</taxon>
        <taxon>Bacteroidota</taxon>
        <taxon>Chitinophagia</taxon>
        <taxon>Chitinophagales</taxon>
        <taxon>Chitinophagaceae</taxon>
        <taxon>Chitinophaga</taxon>
    </lineage>
</organism>
<proteinExistence type="predicted"/>
<evidence type="ECO:0000256" key="3">
    <source>
        <dbReference type="ARBA" id="ARBA00023163"/>
    </source>
</evidence>
<dbReference type="PROSITE" id="PS01124">
    <property type="entry name" value="HTH_ARAC_FAMILY_2"/>
    <property type="match status" value="1"/>
</dbReference>
<protein>
    <submittedName>
        <fullName evidence="5">Helix-turn-helix transcriptional regulator</fullName>
    </submittedName>
</protein>
<name>A0A848GMY7_9BACT</name>
<dbReference type="AlphaFoldDB" id="A0A848GMY7"/>